<name>A0A381X7R1_9ZZZZ</name>
<dbReference type="Gene3D" id="3.40.50.720">
    <property type="entry name" value="NAD(P)-binding Rossmann-like Domain"/>
    <property type="match status" value="1"/>
</dbReference>
<evidence type="ECO:0000256" key="2">
    <source>
        <dbReference type="ARBA" id="ARBA00023002"/>
    </source>
</evidence>
<dbReference type="AlphaFoldDB" id="A0A381X7R1"/>
<dbReference type="InterPro" id="IPR036291">
    <property type="entry name" value="NAD(P)-bd_dom_sf"/>
</dbReference>
<dbReference type="PANTHER" id="PTHR42760:SF133">
    <property type="entry name" value="3-OXOACYL-[ACYL-CARRIER-PROTEIN] REDUCTASE"/>
    <property type="match status" value="1"/>
</dbReference>
<feature type="non-terminal residue" evidence="3">
    <location>
        <position position="1"/>
    </location>
</feature>
<dbReference type="CDD" id="cd05233">
    <property type="entry name" value="SDR_c"/>
    <property type="match status" value="1"/>
</dbReference>
<dbReference type="PANTHER" id="PTHR42760">
    <property type="entry name" value="SHORT-CHAIN DEHYDROGENASES/REDUCTASES FAMILY MEMBER"/>
    <property type="match status" value="1"/>
</dbReference>
<evidence type="ECO:0000313" key="3">
    <source>
        <dbReference type="EMBL" id="SVA60795.1"/>
    </source>
</evidence>
<dbReference type="FunFam" id="3.40.50.720:FF:000084">
    <property type="entry name" value="Short-chain dehydrogenase reductase"/>
    <property type="match status" value="1"/>
</dbReference>
<evidence type="ECO:0008006" key="4">
    <source>
        <dbReference type="Google" id="ProtNLM"/>
    </source>
</evidence>
<organism evidence="3">
    <name type="scientific">marine metagenome</name>
    <dbReference type="NCBI Taxonomy" id="408172"/>
    <lineage>
        <taxon>unclassified sequences</taxon>
        <taxon>metagenomes</taxon>
        <taxon>ecological metagenomes</taxon>
    </lineage>
</organism>
<dbReference type="PRINTS" id="PR00081">
    <property type="entry name" value="GDHRDH"/>
</dbReference>
<dbReference type="Pfam" id="PF00106">
    <property type="entry name" value="adh_short"/>
    <property type="match status" value="1"/>
</dbReference>
<comment type="similarity">
    <text evidence="1">Belongs to the short-chain dehydrogenases/reductases (SDR) family.</text>
</comment>
<dbReference type="SUPFAM" id="SSF51735">
    <property type="entry name" value="NAD(P)-binding Rossmann-fold domains"/>
    <property type="match status" value="1"/>
</dbReference>
<proteinExistence type="inferred from homology"/>
<dbReference type="PRINTS" id="PR00080">
    <property type="entry name" value="SDRFAMILY"/>
</dbReference>
<keyword evidence="2" id="KW-0560">Oxidoreductase</keyword>
<accession>A0A381X7R1</accession>
<dbReference type="GO" id="GO:0016616">
    <property type="term" value="F:oxidoreductase activity, acting on the CH-OH group of donors, NAD or NADP as acceptor"/>
    <property type="evidence" value="ECO:0007669"/>
    <property type="project" value="TreeGrafter"/>
</dbReference>
<dbReference type="GO" id="GO:0006633">
    <property type="term" value="P:fatty acid biosynthetic process"/>
    <property type="evidence" value="ECO:0007669"/>
    <property type="project" value="TreeGrafter"/>
</dbReference>
<sequence>VLQGRTAIITGASQGLGLAIAMQYVAAGASVIICARDEGMLSEAADVLKRSASNDQVISHIVADVAESESVDALIDFAIDKMGRIDILVNNAGIYGPKGPTDSVDWAQWVQAINVNLLGSVLMCRAVITHMKRQGYGKIVQLSGGGATNPLPNLSSYAVSKAGIVRFIETLAIEVAEYGIDANAIAPGALNTRMLDEILASDSETVGKEFYERALQQKASGGAGLEKGASLAVFLGSAASDGITGKLISAIWDPWEELDRYKADLEDSDIYTLRRIVPSDRGLDW</sequence>
<dbReference type="GO" id="GO:0048038">
    <property type="term" value="F:quinone binding"/>
    <property type="evidence" value="ECO:0007669"/>
    <property type="project" value="TreeGrafter"/>
</dbReference>
<evidence type="ECO:0000256" key="1">
    <source>
        <dbReference type="ARBA" id="ARBA00006484"/>
    </source>
</evidence>
<reference evidence="3" key="1">
    <citation type="submission" date="2018-05" db="EMBL/GenBank/DDBJ databases">
        <authorList>
            <person name="Lanie J.A."/>
            <person name="Ng W.-L."/>
            <person name="Kazmierczak K.M."/>
            <person name="Andrzejewski T.M."/>
            <person name="Davidsen T.M."/>
            <person name="Wayne K.J."/>
            <person name="Tettelin H."/>
            <person name="Glass J.I."/>
            <person name="Rusch D."/>
            <person name="Podicherti R."/>
            <person name="Tsui H.-C.T."/>
            <person name="Winkler M.E."/>
        </authorList>
    </citation>
    <scope>NUCLEOTIDE SEQUENCE</scope>
</reference>
<gene>
    <name evidence="3" type="ORF">METZ01_LOCUS113649</name>
</gene>
<dbReference type="InterPro" id="IPR002347">
    <property type="entry name" value="SDR_fam"/>
</dbReference>
<dbReference type="EMBL" id="UINC01014208">
    <property type="protein sequence ID" value="SVA60795.1"/>
    <property type="molecule type" value="Genomic_DNA"/>
</dbReference>
<protein>
    <recommendedName>
        <fullName evidence="4">Dehydrogenase</fullName>
    </recommendedName>
</protein>